<dbReference type="InterPro" id="IPR021109">
    <property type="entry name" value="Peptidase_aspartic_dom_sf"/>
</dbReference>
<evidence type="ECO:0000256" key="3">
    <source>
        <dbReference type="ARBA" id="ARBA00022670"/>
    </source>
</evidence>
<evidence type="ECO:0000256" key="4">
    <source>
        <dbReference type="ARBA" id="ARBA00022692"/>
    </source>
</evidence>
<dbReference type="PANTHER" id="PTHR13683:SF375">
    <property type="entry name" value="PEPTIDASE A1 DOMAIN-CONTAINING PROTEIN"/>
    <property type="match status" value="1"/>
</dbReference>
<evidence type="ECO:0000313" key="12">
    <source>
        <dbReference type="Proteomes" id="UP001189429"/>
    </source>
</evidence>
<evidence type="ECO:0000256" key="6">
    <source>
        <dbReference type="ARBA" id="ARBA00022801"/>
    </source>
</evidence>
<feature type="non-terminal residue" evidence="11">
    <location>
        <position position="392"/>
    </location>
</feature>
<feature type="signal peptide" evidence="9">
    <location>
        <begin position="1"/>
        <end position="24"/>
    </location>
</feature>
<organism evidence="11 12">
    <name type="scientific">Prorocentrum cordatum</name>
    <dbReference type="NCBI Taxonomy" id="2364126"/>
    <lineage>
        <taxon>Eukaryota</taxon>
        <taxon>Sar</taxon>
        <taxon>Alveolata</taxon>
        <taxon>Dinophyceae</taxon>
        <taxon>Prorocentrales</taxon>
        <taxon>Prorocentraceae</taxon>
        <taxon>Prorocentrum</taxon>
    </lineage>
</organism>
<keyword evidence="3" id="KW-0645">Protease</keyword>
<dbReference type="Pfam" id="PF14541">
    <property type="entry name" value="TAXi_C"/>
    <property type="match status" value="1"/>
</dbReference>
<dbReference type="InterPro" id="IPR001461">
    <property type="entry name" value="Aspartic_peptidase_A1"/>
</dbReference>
<comment type="caution">
    <text evidence="11">The sequence shown here is derived from an EMBL/GenBank/DDBJ whole genome shotgun (WGS) entry which is preliminary data.</text>
</comment>
<dbReference type="SUPFAM" id="SSF50630">
    <property type="entry name" value="Acid proteases"/>
    <property type="match status" value="1"/>
</dbReference>
<sequence>MPPIPGSVSVGLASLASLARPCAGAWQYDPEQKIESARLFGNMHQYAYYFTDIMVGKPTPQRVSVIIDTGSRLSGFPCAGCDHCGEHLDPPFDISSSETASWSSCAAEGCTAECVGDRCSYRESYAEGSSLEGFWFTDFVELGDSFSKNPAVRVKMGCHDREDNLFFSQKANGIMGLAPSMGSQPTILQELFHDGQHIDARVFAICLAGWGGRMTLGGYNSSYHLAKPGGEPVQWVALRMTEYYFVSIDGLGIVDGRETVHIGLGATANPFGATIVDSGTTYTYFPDEVFSALATRLEDYCAEHGGCGADRESDRCWRLRGGASGPTGFPPLAVQFSGGVSVEWEPRSYLQQHGDDALWCRTFMGTTTKQTILGISFMLYKDFIFDLALGRL</sequence>
<comment type="similarity">
    <text evidence="2">Belongs to the peptidase A1 family.</text>
</comment>
<evidence type="ECO:0000256" key="1">
    <source>
        <dbReference type="ARBA" id="ARBA00004370"/>
    </source>
</evidence>
<keyword evidence="7" id="KW-1133">Transmembrane helix</keyword>
<evidence type="ECO:0000256" key="8">
    <source>
        <dbReference type="ARBA" id="ARBA00023136"/>
    </source>
</evidence>
<evidence type="ECO:0000256" key="2">
    <source>
        <dbReference type="ARBA" id="ARBA00007447"/>
    </source>
</evidence>
<evidence type="ECO:0000256" key="9">
    <source>
        <dbReference type="SAM" id="SignalP"/>
    </source>
</evidence>
<dbReference type="Proteomes" id="UP001189429">
    <property type="component" value="Unassembled WGS sequence"/>
</dbReference>
<dbReference type="InterPro" id="IPR032861">
    <property type="entry name" value="TAXi_N"/>
</dbReference>
<evidence type="ECO:0000313" key="11">
    <source>
        <dbReference type="EMBL" id="CAK0818026.1"/>
    </source>
</evidence>
<feature type="chain" id="PRO_5046216179" description="Peptidase A1 domain-containing protein" evidence="9">
    <location>
        <begin position="25"/>
        <end position="392"/>
    </location>
</feature>
<dbReference type="Pfam" id="PF14543">
    <property type="entry name" value="TAXi_N"/>
    <property type="match status" value="1"/>
</dbReference>
<dbReference type="Gene3D" id="2.40.70.10">
    <property type="entry name" value="Acid Proteases"/>
    <property type="match status" value="2"/>
</dbReference>
<evidence type="ECO:0000259" key="10">
    <source>
        <dbReference type="PROSITE" id="PS51767"/>
    </source>
</evidence>
<reference evidence="11" key="1">
    <citation type="submission" date="2023-10" db="EMBL/GenBank/DDBJ databases">
        <authorList>
            <person name="Chen Y."/>
            <person name="Shah S."/>
            <person name="Dougan E. K."/>
            <person name="Thang M."/>
            <person name="Chan C."/>
        </authorList>
    </citation>
    <scope>NUCLEOTIDE SEQUENCE [LARGE SCALE GENOMIC DNA]</scope>
</reference>
<evidence type="ECO:0000256" key="7">
    <source>
        <dbReference type="ARBA" id="ARBA00022989"/>
    </source>
</evidence>
<proteinExistence type="inferred from homology"/>
<name>A0ABN9RMK5_9DINO</name>
<keyword evidence="8" id="KW-0472">Membrane</keyword>
<dbReference type="InterPro" id="IPR032799">
    <property type="entry name" value="TAXi_C"/>
</dbReference>
<gene>
    <name evidence="11" type="ORF">PCOR1329_LOCUS20412</name>
</gene>
<dbReference type="PANTHER" id="PTHR13683">
    <property type="entry name" value="ASPARTYL PROTEASES"/>
    <property type="match status" value="1"/>
</dbReference>
<keyword evidence="5 9" id="KW-0732">Signal</keyword>
<dbReference type="InterPro" id="IPR033121">
    <property type="entry name" value="PEPTIDASE_A1"/>
</dbReference>
<keyword evidence="4" id="KW-0812">Transmembrane</keyword>
<comment type="subcellular location">
    <subcellularLocation>
        <location evidence="1">Membrane</location>
    </subcellularLocation>
</comment>
<accession>A0ABN9RMK5</accession>
<protein>
    <recommendedName>
        <fullName evidence="10">Peptidase A1 domain-containing protein</fullName>
    </recommendedName>
</protein>
<feature type="domain" description="Peptidase A1" evidence="10">
    <location>
        <begin position="49"/>
        <end position="392"/>
    </location>
</feature>
<dbReference type="PROSITE" id="PS51767">
    <property type="entry name" value="PEPTIDASE_A1"/>
    <property type="match status" value="1"/>
</dbReference>
<evidence type="ECO:0000256" key="5">
    <source>
        <dbReference type="ARBA" id="ARBA00022729"/>
    </source>
</evidence>
<dbReference type="EMBL" id="CAUYUJ010006624">
    <property type="protein sequence ID" value="CAK0818026.1"/>
    <property type="molecule type" value="Genomic_DNA"/>
</dbReference>
<keyword evidence="6" id="KW-0378">Hydrolase</keyword>
<keyword evidence="12" id="KW-1185">Reference proteome</keyword>